<dbReference type="GO" id="GO:0030170">
    <property type="term" value="F:pyridoxal phosphate binding"/>
    <property type="evidence" value="ECO:0007669"/>
    <property type="project" value="InterPro"/>
</dbReference>
<feature type="domain" description="Aminotransferase class I/classII large" evidence="7">
    <location>
        <begin position="4"/>
        <end position="329"/>
    </location>
</feature>
<dbReference type="GO" id="GO:0008483">
    <property type="term" value="F:transaminase activity"/>
    <property type="evidence" value="ECO:0007669"/>
    <property type="project" value="UniProtKB-KW"/>
</dbReference>
<dbReference type="PANTHER" id="PTHR46383:SF2">
    <property type="entry name" value="AMINOTRANSFERASE"/>
    <property type="match status" value="1"/>
</dbReference>
<evidence type="ECO:0000313" key="8">
    <source>
        <dbReference type="EMBL" id="EEG76339.1"/>
    </source>
</evidence>
<keyword evidence="3 6" id="KW-0032">Aminotransferase</keyword>
<dbReference type="EMBL" id="ACJM01000019">
    <property type="protein sequence ID" value="EEG76339.1"/>
    <property type="molecule type" value="Genomic_DNA"/>
</dbReference>
<keyword evidence="4 6" id="KW-0808">Transferase</keyword>
<dbReference type="InterPro" id="IPR050596">
    <property type="entry name" value="AspAT/PAT-like"/>
</dbReference>
<evidence type="ECO:0000256" key="4">
    <source>
        <dbReference type="ARBA" id="ARBA00022679"/>
    </source>
</evidence>
<dbReference type="InterPro" id="IPR015424">
    <property type="entry name" value="PyrdxlP-dep_Trfase"/>
</dbReference>
<dbReference type="InterPro" id="IPR015421">
    <property type="entry name" value="PyrdxlP-dep_Trfase_major"/>
</dbReference>
<dbReference type="Proteomes" id="UP000006443">
    <property type="component" value="Unassembled WGS sequence"/>
</dbReference>
<organism evidence="8 9">
    <name type="scientific">Dethiobacter alkaliphilus AHT 1</name>
    <dbReference type="NCBI Taxonomy" id="555088"/>
    <lineage>
        <taxon>Bacteria</taxon>
        <taxon>Bacillati</taxon>
        <taxon>Bacillota</taxon>
        <taxon>Dethiobacteria</taxon>
        <taxon>Dethiobacterales</taxon>
        <taxon>Dethiobacteraceae</taxon>
        <taxon>Dethiobacter</taxon>
    </lineage>
</organism>
<keyword evidence="9" id="KW-1185">Reference proteome</keyword>
<comment type="similarity">
    <text evidence="2 6">Belongs to the class-I pyridoxal-phosphate-dependent aminotransferase family.</text>
</comment>
<evidence type="ECO:0000313" key="9">
    <source>
        <dbReference type="Proteomes" id="UP000006443"/>
    </source>
</evidence>
<comment type="cofactor">
    <cofactor evidence="1 6">
        <name>pyridoxal 5'-phosphate</name>
        <dbReference type="ChEBI" id="CHEBI:597326"/>
    </cofactor>
</comment>
<evidence type="ECO:0000256" key="6">
    <source>
        <dbReference type="RuleBase" id="RU000481"/>
    </source>
</evidence>
<gene>
    <name evidence="8" type="ORF">DealDRAFT_2779</name>
</gene>
<dbReference type="GO" id="GO:0006520">
    <property type="term" value="P:amino acid metabolic process"/>
    <property type="evidence" value="ECO:0007669"/>
    <property type="project" value="InterPro"/>
</dbReference>
<keyword evidence="5" id="KW-0663">Pyridoxal phosphate</keyword>
<dbReference type="AlphaFoldDB" id="C0GJX0"/>
<evidence type="ECO:0000256" key="3">
    <source>
        <dbReference type="ARBA" id="ARBA00022576"/>
    </source>
</evidence>
<accession>C0GJX0</accession>
<dbReference type="eggNOG" id="COG0436">
    <property type="taxonomic scope" value="Bacteria"/>
</dbReference>
<proteinExistence type="inferred from homology"/>
<name>C0GJX0_DETAL</name>
<dbReference type="InterPro" id="IPR004838">
    <property type="entry name" value="NHTrfase_class1_PyrdxlP-BS"/>
</dbReference>
<evidence type="ECO:0000256" key="1">
    <source>
        <dbReference type="ARBA" id="ARBA00001933"/>
    </source>
</evidence>
<dbReference type="PANTHER" id="PTHR46383">
    <property type="entry name" value="ASPARTATE AMINOTRANSFERASE"/>
    <property type="match status" value="1"/>
</dbReference>
<comment type="caution">
    <text evidence="8">The sequence shown here is derived from an EMBL/GenBank/DDBJ whole genome shotgun (WGS) entry which is preliminary data.</text>
</comment>
<dbReference type="RefSeq" id="WP_008518500.1">
    <property type="nucleotide sequence ID" value="NZ_ACJM01000019.1"/>
</dbReference>
<sequence>MKKAALAALEKNDTHYTHSMGKRELRGEIARYYKRSYNVDVSPEQVLVTSGTSPALLLVFSALLEPGEQVLLSDPYYACYPNFIRYAGGEPLCVPVREEDGFKFRKEDIEARLTPQVRGIMVNSPANPTGNVFSAAELLSIAELAAEGRYLLSDEIYHGLNYGGKDHSVLEFTDRAFVFNGFSKKFAMTGWRLGYVIAPPEFVRPLQTLQQNLFISACSFSQEAAVAALRDCDAQVEEMLAVYDKRRKYLLGRLQQMGIAPAVPPTGAFYMLANVKSYTDDSYAFAFEVLEQAGVAVTPGIDFGPNLEGYLRLSYANSLENIEEGMDRLEAFLAERKRV</sequence>
<reference evidence="8 9" key="1">
    <citation type="submission" date="2009-02" db="EMBL/GenBank/DDBJ databases">
        <title>Sequencing of the draft genome and assembly of Dethiobacter alkaliphilus AHT 1.</title>
        <authorList>
            <consortium name="US DOE Joint Genome Institute (JGI-PGF)"/>
            <person name="Lucas S."/>
            <person name="Copeland A."/>
            <person name="Lapidus A."/>
            <person name="Glavina del Rio T."/>
            <person name="Dalin E."/>
            <person name="Tice H."/>
            <person name="Bruce D."/>
            <person name="Goodwin L."/>
            <person name="Pitluck S."/>
            <person name="Larimer F."/>
            <person name="Land M.L."/>
            <person name="Hauser L."/>
            <person name="Muyzer G."/>
        </authorList>
    </citation>
    <scope>NUCLEOTIDE SEQUENCE [LARGE SCALE GENOMIC DNA]</scope>
    <source>
        <strain evidence="8 9">AHT 1</strain>
    </source>
</reference>
<dbReference type="InterPro" id="IPR004839">
    <property type="entry name" value="Aminotransferase_I/II_large"/>
</dbReference>
<evidence type="ECO:0000259" key="7">
    <source>
        <dbReference type="Pfam" id="PF00155"/>
    </source>
</evidence>
<dbReference type="Gene3D" id="3.40.640.10">
    <property type="entry name" value="Type I PLP-dependent aspartate aminotransferase-like (Major domain)"/>
    <property type="match status" value="1"/>
</dbReference>
<evidence type="ECO:0000256" key="5">
    <source>
        <dbReference type="ARBA" id="ARBA00022898"/>
    </source>
</evidence>
<protein>
    <recommendedName>
        <fullName evidence="6">Aminotransferase</fullName>
        <ecNumber evidence="6">2.6.1.-</ecNumber>
    </recommendedName>
</protein>
<dbReference type="EC" id="2.6.1.-" evidence="6"/>
<dbReference type="PROSITE" id="PS00105">
    <property type="entry name" value="AA_TRANSFER_CLASS_1"/>
    <property type="match status" value="1"/>
</dbReference>
<dbReference type="CDD" id="cd00609">
    <property type="entry name" value="AAT_like"/>
    <property type="match status" value="1"/>
</dbReference>
<dbReference type="Pfam" id="PF00155">
    <property type="entry name" value="Aminotran_1_2"/>
    <property type="match status" value="1"/>
</dbReference>
<dbReference type="STRING" id="555088.DealDRAFT_2779"/>
<dbReference type="SUPFAM" id="SSF53383">
    <property type="entry name" value="PLP-dependent transferases"/>
    <property type="match status" value="1"/>
</dbReference>
<evidence type="ECO:0000256" key="2">
    <source>
        <dbReference type="ARBA" id="ARBA00007441"/>
    </source>
</evidence>